<dbReference type="GO" id="GO:0015221">
    <property type="term" value="F:lipopolysaccharide transmembrane transporter activity"/>
    <property type="evidence" value="ECO:0007669"/>
    <property type="project" value="InterPro"/>
</dbReference>
<dbReference type="InterPro" id="IPR010664">
    <property type="entry name" value="LipoPS_assembly_LptC-rel"/>
</dbReference>
<keyword evidence="2 6" id="KW-0997">Cell inner membrane</keyword>
<dbReference type="PANTHER" id="PTHR37481:SF1">
    <property type="entry name" value="LIPOPOLYSACCHARIDE EXPORT SYSTEM PROTEIN LPTC"/>
    <property type="match status" value="1"/>
</dbReference>
<evidence type="ECO:0000256" key="5">
    <source>
        <dbReference type="ARBA" id="ARBA00023136"/>
    </source>
</evidence>
<dbReference type="EMBL" id="CP018632">
    <property type="protein sequence ID" value="ASJ75920.1"/>
    <property type="molecule type" value="Genomic_DNA"/>
</dbReference>
<comment type="similarity">
    <text evidence="6">Belongs to the LptC family.</text>
</comment>
<comment type="subcellular location">
    <subcellularLocation>
        <location evidence="6">Cell inner membrane</location>
        <topology evidence="6">Single-pass membrane protein</topology>
    </subcellularLocation>
</comment>
<organism evidence="7 8">
    <name type="scientific">Granulosicoccus antarcticus IMCC3135</name>
    <dbReference type="NCBI Taxonomy" id="1192854"/>
    <lineage>
        <taxon>Bacteria</taxon>
        <taxon>Pseudomonadati</taxon>
        <taxon>Pseudomonadota</taxon>
        <taxon>Gammaproteobacteria</taxon>
        <taxon>Chromatiales</taxon>
        <taxon>Granulosicoccaceae</taxon>
        <taxon>Granulosicoccus</taxon>
    </lineage>
</organism>
<evidence type="ECO:0000313" key="7">
    <source>
        <dbReference type="EMBL" id="ASJ75920.1"/>
    </source>
</evidence>
<dbReference type="OrthoDB" id="5973594at2"/>
<keyword evidence="8" id="KW-1185">Reference proteome</keyword>
<proteinExistence type="inferred from homology"/>
<dbReference type="NCBIfam" id="TIGR04409">
    <property type="entry name" value="LptC_YrbK"/>
    <property type="match status" value="1"/>
</dbReference>
<keyword evidence="5 6" id="KW-0472">Membrane</keyword>
<evidence type="ECO:0000256" key="1">
    <source>
        <dbReference type="ARBA" id="ARBA00022475"/>
    </source>
</evidence>
<evidence type="ECO:0000256" key="3">
    <source>
        <dbReference type="ARBA" id="ARBA00022692"/>
    </source>
</evidence>
<dbReference type="GO" id="GO:0005886">
    <property type="term" value="C:plasma membrane"/>
    <property type="evidence" value="ECO:0007669"/>
    <property type="project" value="UniProtKB-SubCell"/>
</dbReference>
<evidence type="ECO:0000313" key="8">
    <source>
        <dbReference type="Proteomes" id="UP000250079"/>
    </source>
</evidence>
<dbReference type="PANTHER" id="PTHR37481">
    <property type="entry name" value="LIPOPOLYSACCHARIDE EXPORT SYSTEM PROTEIN LPTC"/>
    <property type="match status" value="1"/>
</dbReference>
<dbReference type="InterPro" id="IPR052363">
    <property type="entry name" value="LPS_export_LptC"/>
</dbReference>
<dbReference type="GO" id="GO:0017089">
    <property type="term" value="F:glycolipid transfer activity"/>
    <property type="evidence" value="ECO:0007669"/>
    <property type="project" value="TreeGrafter"/>
</dbReference>
<comment type="function">
    <text evidence="6">Involved in the assembly of lipopolysaccharide (LPS). Required for the translocation of LPS from the inner membrane to the outer membrane. Facilitates the transfer of LPS from the inner membrane to the periplasmic protein LptA. Could be a docking site for LptA.</text>
</comment>
<dbReference type="GO" id="GO:0043165">
    <property type="term" value="P:Gram-negative-bacterium-type cell outer membrane assembly"/>
    <property type="evidence" value="ECO:0007669"/>
    <property type="project" value="UniProtKB-UniRule"/>
</dbReference>
<dbReference type="Proteomes" id="UP000250079">
    <property type="component" value="Chromosome"/>
</dbReference>
<dbReference type="AlphaFoldDB" id="A0A2Z2P3C8"/>
<accession>A0A2Z2P3C8</accession>
<dbReference type="InterPro" id="IPR026265">
    <property type="entry name" value="LptC"/>
</dbReference>
<keyword evidence="1 6" id="KW-1003">Cell membrane</keyword>
<name>A0A2Z2P3C8_9GAMM</name>
<dbReference type="KEGG" id="gai:IMCC3135_29350"/>
<dbReference type="Pfam" id="PF06835">
    <property type="entry name" value="LptC"/>
    <property type="match status" value="1"/>
</dbReference>
<reference evidence="7 8" key="1">
    <citation type="submission" date="2016-12" db="EMBL/GenBank/DDBJ databases">
        <authorList>
            <person name="Song W.-J."/>
            <person name="Kurnit D.M."/>
        </authorList>
    </citation>
    <scope>NUCLEOTIDE SEQUENCE [LARGE SCALE GENOMIC DNA]</scope>
    <source>
        <strain evidence="7 8">IMCC3135</strain>
    </source>
</reference>
<sequence length="192" mass="21647">MFSTLLSRYWLLIPILILVVVVVDLIEEAPEIFNVEETINMRETRSDYYMADFRSRKYDKQGQIEYTIRGETLAHYPDNDRSEITAPRVELNREGAQWQIQSDSGTFDTSPDLFTLHGDVIVKRSAADYDPITIRTSTLTVATESNEVSTDAVIEISAPAWRLQATGLKSAIDQGKLSLLSEVTGRYEVPGP</sequence>
<dbReference type="HAMAP" id="MF_01915">
    <property type="entry name" value="LPS_assembly_LptC"/>
    <property type="match status" value="1"/>
</dbReference>
<dbReference type="RefSeq" id="WP_088920759.1">
    <property type="nucleotide sequence ID" value="NZ_CP018632.1"/>
</dbReference>
<dbReference type="Gene3D" id="2.60.450.10">
    <property type="entry name" value="Lipopolysaccharide (LPS) transport protein A like domain"/>
    <property type="match status" value="1"/>
</dbReference>
<keyword evidence="4 6" id="KW-1133">Transmembrane helix</keyword>
<dbReference type="GO" id="GO:0030288">
    <property type="term" value="C:outer membrane-bounded periplasmic space"/>
    <property type="evidence" value="ECO:0007669"/>
    <property type="project" value="TreeGrafter"/>
</dbReference>
<evidence type="ECO:0000256" key="4">
    <source>
        <dbReference type="ARBA" id="ARBA00022989"/>
    </source>
</evidence>
<keyword evidence="3 6" id="KW-0812">Transmembrane</keyword>
<comment type="subunit">
    <text evidence="6">Component of the lipopolysaccharide transport and assembly complex. Interacts with LptA and the LptBFG transporter complex.</text>
</comment>
<evidence type="ECO:0000256" key="2">
    <source>
        <dbReference type="ARBA" id="ARBA00022519"/>
    </source>
</evidence>
<feature type="transmembrane region" description="Helical" evidence="6">
    <location>
        <begin position="6"/>
        <end position="26"/>
    </location>
</feature>
<gene>
    <name evidence="6 7" type="primary">lptC</name>
    <name evidence="7" type="ORF">IMCC3135_29350</name>
</gene>
<protein>
    <recommendedName>
        <fullName evidence="6">Lipopolysaccharide export system protein LptC</fullName>
    </recommendedName>
</protein>
<evidence type="ECO:0000256" key="6">
    <source>
        <dbReference type="HAMAP-Rule" id="MF_01915"/>
    </source>
</evidence>